<gene>
    <name evidence="3" type="ORF">CEO22_333</name>
</gene>
<dbReference type="AlphaFoldDB" id="A0A554JC03"/>
<evidence type="ECO:0000313" key="3">
    <source>
        <dbReference type="EMBL" id="TSC65849.1"/>
    </source>
</evidence>
<keyword evidence="2" id="KW-0812">Transmembrane</keyword>
<evidence type="ECO:0000256" key="2">
    <source>
        <dbReference type="SAM" id="Phobius"/>
    </source>
</evidence>
<keyword evidence="2" id="KW-1133">Transmembrane helix</keyword>
<organism evidence="3 4">
    <name type="scientific">Candidatus Berkelbacteria bacterium Gr01-1014_85</name>
    <dbReference type="NCBI Taxonomy" id="2017150"/>
    <lineage>
        <taxon>Bacteria</taxon>
        <taxon>Candidatus Berkelbacteria</taxon>
    </lineage>
</organism>
<comment type="caution">
    <text evidence="3">The sequence shown here is derived from an EMBL/GenBank/DDBJ whole genome shotgun (WGS) entry which is preliminary data.</text>
</comment>
<sequence>MWYQDPVLLATLGVGLIGLFLLVTALIRLAINFWRRPALANPIELVNAAPVNQNIPGSSASTAAASSSSPSTLASPSADQFDII</sequence>
<dbReference type="EMBL" id="VMFD01000025">
    <property type="protein sequence ID" value="TSC65849.1"/>
    <property type="molecule type" value="Genomic_DNA"/>
</dbReference>
<accession>A0A554JC03</accession>
<keyword evidence="2" id="KW-0472">Membrane</keyword>
<feature type="region of interest" description="Disordered" evidence="1">
    <location>
        <begin position="57"/>
        <end position="84"/>
    </location>
</feature>
<feature type="transmembrane region" description="Helical" evidence="2">
    <location>
        <begin position="6"/>
        <end position="27"/>
    </location>
</feature>
<evidence type="ECO:0000256" key="1">
    <source>
        <dbReference type="SAM" id="MobiDB-lite"/>
    </source>
</evidence>
<reference evidence="3 4" key="1">
    <citation type="submission" date="2017-08" db="EMBL/GenBank/DDBJ databases">
        <title>Mechanisms for carbon and nitrogen cycling indicate functional differentiation within the Candidate Phyla Radiation.</title>
        <authorList>
            <person name="Danczak R.E."/>
            <person name="Johnston M.D."/>
            <person name="Kenah C."/>
            <person name="Slattery M."/>
            <person name="Wrighton K.C."/>
            <person name="Wilkins M.J."/>
        </authorList>
    </citation>
    <scope>NUCLEOTIDE SEQUENCE [LARGE SCALE GENOMIC DNA]</scope>
    <source>
        <strain evidence="3">Gr01-1014_85</strain>
    </source>
</reference>
<name>A0A554JC03_9BACT</name>
<protein>
    <submittedName>
        <fullName evidence="3">Uncharacterized protein</fullName>
    </submittedName>
</protein>
<proteinExistence type="predicted"/>
<feature type="compositionally biased region" description="Low complexity" evidence="1">
    <location>
        <begin position="58"/>
        <end position="78"/>
    </location>
</feature>
<dbReference type="Proteomes" id="UP000316253">
    <property type="component" value="Unassembled WGS sequence"/>
</dbReference>
<evidence type="ECO:0000313" key="4">
    <source>
        <dbReference type="Proteomes" id="UP000316253"/>
    </source>
</evidence>